<feature type="transmembrane region" description="Helical" evidence="1">
    <location>
        <begin position="123"/>
        <end position="141"/>
    </location>
</feature>
<comment type="caution">
    <text evidence="2">The sequence shown here is derived from an EMBL/GenBank/DDBJ whole genome shotgun (WGS) entry which is preliminary data.</text>
</comment>
<keyword evidence="1" id="KW-0472">Membrane</keyword>
<gene>
    <name evidence="2" type="ORF">HLB23_15700</name>
</gene>
<accession>A0A849C0X4</accession>
<sequence length="148" mass="15630">MRKSARLLLFASAIVMAVGAFRPLVGTIEARDVRFTDLREGFAAEDTLAQIGEQSAAITSSLALVLLGAAAAVLVAALTGWRGLASLGVLAGLAGLAALAWRLNERFGDQFSSDYRDLFSDTWGLYLFGGGLAVSALTVLGRRERPRS</sequence>
<feature type="transmembrane region" description="Helical" evidence="1">
    <location>
        <begin position="84"/>
        <end position="103"/>
    </location>
</feature>
<evidence type="ECO:0000313" key="2">
    <source>
        <dbReference type="EMBL" id="NNH71288.1"/>
    </source>
</evidence>
<organism evidence="2 3">
    <name type="scientific">Nocardia uniformis</name>
    <dbReference type="NCBI Taxonomy" id="53432"/>
    <lineage>
        <taxon>Bacteria</taxon>
        <taxon>Bacillati</taxon>
        <taxon>Actinomycetota</taxon>
        <taxon>Actinomycetes</taxon>
        <taxon>Mycobacteriales</taxon>
        <taxon>Nocardiaceae</taxon>
        <taxon>Nocardia</taxon>
    </lineage>
</organism>
<keyword evidence="1" id="KW-1133">Transmembrane helix</keyword>
<keyword evidence="3" id="KW-1185">Reference proteome</keyword>
<feature type="transmembrane region" description="Helical" evidence="1">
    <location>
        <begin position="54"/>
        <end position="77"/>
    </location>
</feature>
<reference evidence="2 3" key="1">
    <citation type="submission" date="2020-05" db="EMBL/GenBank/DDBJ databases">
        <title>MicrobeNet Type strains.</title>
        <authorList>
            <person name="Nicholson A.C."/>
        </authorList>
    </citation>
    <scope>NUCLEOTIDE SEQUENCE [LARGE SCALE GENOMIC DNA]</scope>
    <source>
        <strain evidence="2 3">JCM 3224</strain>
    </source>
</reference>
<dbReference type="RefSeq" id="WP_067520887.1">
    <property type="nucleotide sequence ID" value="NZ_JABELX010000005.1"/>
</dbReference>
<name>A0A849C0X4_9NOCA</name>
<dbReference type="EMBL" id="JABELX010000005">
    <property type="protein sequence ID" value="NNH71288.1"/>
    <property type="molecule type" value="Genomic_DNA"/>
</dbReference>
<protein>
    <submittedName>
        <fullName evidence="2">Uncharacterized protein</fullName>
    </submittedName>
</protein>
<evidence type="ECO:0000313" key="3">
    <source>
        <dbReference type="Proteomes" id="UP000586827"/>
    </source>
</evidence>
<keyword evidence="1" id="KW-0812">Transmembrane</keyword>
<dbReference type="AlphaFoldDB" id="A0A849C0X4"/>
<dbReference type="Proteomes" id="UP000586827">
    <property type="component" value="Unassembled WGS sequence"/>
</dbReference>
<evidence type="ECO:0000256" key="1">
    <source>
        <dbReference type="SAM" id="Phobius"/>
    </source>
</evidence>
<proteinExistence type="predicted"/>